<evidence type="ECO:0000313" key="1">
    <source>
        <dbReference type="EMBL" id="MDQ0114250.1"/>
    </source>
</evidence>
<name>A0ABT9U6C9_PAEHA</name>
<gene>
    <name evidence="1" type="ORF">J2T15_003705</name>
</gene>
<dbReference type="EMBL" id="JAUSSU010000007">
    <property type="protein sequence ID" value="MDQ0114250.1"/>
    <property type="molecule type" value="Genomic_DNA"/>
</dbReference>
<organism evidence="1 2">
    <name type="scientific">Paenibacillus harenae</name>
    <dbReference type="NCBI Taxonomy" id="306543"/>
    <lineage>
        <taxon>Bacteria</taxon>
        <taxon>Bacillati</taxon>
        <taxon>Bacillota</taxon>
        <taxon>Bacilli</taxon>
        <taxon>Bacillales</taxon>
        <taxon>Paenibacillaceae</taxon>
        <taxon>Paenibacillus</taxon>
    </lineage>
</organism>
<proteinExistence type="predicted"/>
<evidence type="ECO:0000313" key="2">
    <source>
        <dbReference type="Proteomes" id="UP001229346"/>
    </source>
</evidence>
<keyword evidence="2" id="KW-1185">Reference proteome</keyword>
<dbReference type="Proteomes" id="UP001229346">
    <property type="component" value="Unassembled WGS sequence"/>
</dbReference>
<comment type="caution">
    <text evidence="1">The sequence shown here is derived from an EMBL/GenBank/DDBJ whole genome shotgun (WGS) entry which is preliminary data.</text>
</comment>
<protein>
    <submittedName>
        <fullName evidence="1">Uncharacterized protein</fullName>
    </submittedName>
</protein>
<reference evidence="1 2" key="1">
    <citation type="submission" date="2023-07" db="EMBL/GenBank/DDBJ databases">
        <title>Sorghum-associated microbial communities from plants grown in Nebraska, USA.</title>
        <authorList>
            <person name="Schachtman D."/>
        </authorList>
    </citation>
    <scope>NUCLEOTIDE SEQUENCE [LARGE SCALE GENOMIC DNA]</scope>
    <source>
        <strain evidence="1 2">CC482</strain>
    </source>
</reference>
<accession>A0ABT9U6C9</accession>
<sequence length="92" mass="10922">MRELLYYGKKFPTYWIKQVKMRAEICSCKHPNYCIRSLNKRNKQWNSLFGSTRNESASLRETLAQSNSGSLGLYFPVHDCHCFFLRLTNRHT</sequence>